<evidence type="ECO:0008006" key="3">
    <source>
        <dbReference type="Google" id="ProtNLM"/>
    </source>
</evidence>
<dbReference type="RefSeq" id="WP_258855224.1">
    <property type="nucleotide sequence ID" value="NZ_JANUGV010000001.1"/>
</dbReference>
<proteinExistence type="predicted"/>
<dbReference type="InterPro" id="IPR016181">
    <property type="entry name" value="Acyl_CoA_acyltransferase"/>
</dbReference>
<evidence type="ECO:0000313" key="2">
    <source>
        <dbReference type="Proteomes" id="UP001205861"/>
    </source>
</evidence>
<dbReference type="SUPFAM" id="SSF55729">
    <property type="entry name" value="Acyl-CoA N-acyltransferases (Nat)"/>
    <property type="match status" value="1"/>
</dbReference>
<sequence length="257" mass="29085">MEQHQQPFNPSRAIHAVGPASVSVATERLPFTIRRVDDSDALRKAVQVRHAAYARHVPEFARTLVLPEDADYEQDSAVLLAESRLDGSPLGTVRIQTNMFQPLRIEESVVLPAWLQGQRLAEVTRLGVGEGRIGRVVKLALIKACFEYCERNAIDWAIVTGRAPIDRQYQQLLFEDVFEGGQMVPLRHVGNIPHRVMAFEIATGEERWREAGHPLLGFFRHTRHPDIDIGPLDESRGIALRQFARMRQYNRLAELAA</sequence>
<comment type="caution">
    <text evidence="1">The sequence shown here is derived from an EMBL/GenBank/DDBJ whole genome shotgun (WGS) entry which is preliminary data.</text>
</comment>
<accession>A0ABT2BG78</accession>
<reference evidence="1 2" key="1">
    <citation type="submission" date="2022-08" db="EMBL/GenBank/DDBJ databases">
        <title>Reclassification of Massilia species as members of the genera Telluria, Duganella, Pseudoduganella, Mokoshia gen. nov. and Zemynaea gen. nov. using orthogonal and non-orthogonal genome-based approaches.</title>
        <authorList>
            <person name="Bowman J.P."/>
        </authorList>
    </citation>
    <scope>NUCLEOTIDE SEQUENCE [LARGE SCALE GENOMIC DNA]</scope>
    <source>
        <strain evidence="1 2">JCM 31607</strain>
    </source>
</reference>
<dbReference type="Proteomes" id="UP001205861">
    <property type="component" value="Unassembled WGS sequence"/>
</dbReference>
<protein>
    <recommendedName>
        <fullName evidence="3">GNAT family N-acetyltransferase</fullName>
    </recommendedName>
</protein>
<organism evidence="1 2">
    <name type="scientific">Massilia solisilvae</name>
    <dbReference type="NCBI Taxonomy" id="1811225"/>
    <lineage>
        <taxon>Bacteria</taxon>
        <taxon>Pseudomonadati</taxon>
        <taxon>Pseudomonadota</taxon>
        <taxon>Betaproteobacteria</taxon>
        <taxon>Burkholderiales</taxon>
        <taxon>Oxalobacteraceae</taxon>
        <taxon>Telluria group</taxon>
        <taxon>Massilia</taxon>
    </lineage>
</organism>
<keyword evidence="2" id="KW-1185">Reference proteome</keyword>
<dbReference type="Gene3D" id="3.40.630.30">
    <property type="match status" value="1"/>
</dbReference>
<gene>
    <name evidence="1" type="ORF">NX773_04915</name>
</gene>
<evidence type="ECO:0000313" key="1">
    <source>
        <dbReference type="EMBL" id="MCS0607508.1"/>
    </source>
</evidence>
<name>A0ABT2BG78_9BURK</name>
<dbReference type="EMBL" id="JANUGV010000001">
    <property type="protein sequence ID" value="MCS0607508.1"/>
    <property type="molecule type" value="Genomic_DNA"/>
</dbReference>